<sequence>MPTTHPCGCVCPCDPTRTPVEVVHDAQKAVQNADQALRNIRNSGVSEEDIQLAQDRRHAAQLALDEAYKALIVQAKHPNPELDDDEAIATDDEGEDDESESEDISMDVGDVSALTELDEDDEDDEDFVPPEE</sequence>
<evidence type="ECO:0000256" key="1">
    <source>
        <dbReference type="SAM" id="MobiDB-lite"/>
    </source>
</evidence>
<keyword evidence="3" id="KW-1185">Reference proteome</keyword>
<dbReference type="RefSeq" id="XP_007402201.1">
    <property type="nucleotide sequence ID" value="XM_007402139.1"/>
</dbReference>
<evidence type="ECO:0000313" key="3">
    <source>
        <dbReference type="Proteomes" id="UP000008370"/>
    </source>
</evidence>
<feature type="compositionally biased region" description="Acidic residues" evidence="1">
    <location>
        <begin position="116"/>
        <end position="132"/>
    </location>
</feature>
<dbReference type="OrthoDB" id="2802094at2759"/>
<feature type="non-terminal residue" evidence="2">
    <location>
        <position position="132"/>
    </location>
</feature>
<dbReference type="KEGG" id="pco:PHACADRAFT_79943"/>
<gene>
    <name evidence="2" type="ORF">PHACADRAFT_79943</name>
</gene>
<reference evidence="2 3" key="1">
    <citation type="journal article" date="2012" name="BMC Genomics">
        <title>Comparative genomics of the white-rot fungi, Phanerochaete carnosa and P. chrysosporium, to elucidate the genetic basis of the distinct wood types they colonize.</title>
        <authorList>
            <person name="Suzuki H."/>
            <person name="MacDonald J."/>
            <person name="Syed K."/>
            <person name="Salamov A."/>
            <person name="Hori C."/>
            <person name="Aerts A."/>
            <person name="Henrissat B."/>
            <person name="Wiebenga A."/>
            <person name="vanKuyk P.A."/>
            <person name="Barry K."/>
            <person name="Lindquist E."/>
            <person name="LaButti K."/>
            <person name="Lapidus A."/>
            <person name="Lucas S."/>
            <person name="Coutinho P."/>
            <person name="Gong Y."/>
            <person name="Samejima M."/>
            <person name="Mahadevan R."/>
            <person name="Abou-Zaid M."/>
            <person name="de Vries R.P."/>
            <person name="Igarashi K."/>
            <person name="Yadav J.S."/>
            <person name="Grigoriev I.V."/>
            <person name="Master E.R."/>
        </authorList>
    </citation>
    <scope>NUCLEOTIDE SEQUENCE [LARGE SCALE GENOMIC DNA]</scope>
    <source>
        <strain evidence="2 3">HHB-10118-sp</strain>
    </source>
</reference>
<evidence type="ECO:0000313" key="2">
    <source>
        <dbReference type="EMBL" id="EKM49254.1"/>
    </source>
</evidence>
<dbReference type="InParanoid" id="K5VRQ1"/>
<protein>
    <submittedName>
        <fullName evidence="2">Uncharacterized protein</fullName>
    </submittedName>
</protein>
<name>K5VRQ1_PHACS</name>
<feature type="region of interest" description="Disordered" evidence="1">
    <location>
        <begin position="76"/>
        <end position="132"/>
    </location>
</feature>
<proteinExistence type="predicted"/>
<dbReference type="Proteomes" id="UP000008370">
    <property type="component" value="Unassembled WGS sequence"/>
</dbReference>
<accession>K5VRQ1</accession>
<feature type="compositionally biased region" description="Acidic residues" evidence="1">
    <location>
        <begin position="81"/>
        <end position="105"/>
    </location>
</feature>
<dbReference type="GeneID" id="18920325"/>
<dbReference type="HOGENOM" id="CLU_1922122_0_0_1"/>
<dbReference type="EMBL" id="JH930498">
    <property type="protein sequence ID" value="EKM49254.1"/>
    <property type="molecule type" value="Genomic_DNA"/>
</dbReference>
<dbReference type="AlphaFoldDB" id="K5VRQ1"/>
<organism evidence="2 3">
    <name type="scientific">Phanerochaete carnosa (strain HHB-10118-sp)</name>
    <name type="common">White-rot fungus</name>
    <name type="synonym">Peniophora carnosa</name>
    <dbReference type="NCBI Taxonomy" id="650164"/>
    <lineage>
        <taxon>Eukaryota</taxon>
        <taxon>Fungi</taxon>
        <taxon>Dikarya</taxon>
        <taxon>Basidiomycota</taxon>
        <taxon>Agaricomycotina</taxon>
        <taxon>Agaricomycetes</taxon>
        <taxon>Polyporales</taxon>
        <taxon>Phanerochaetaceae</taxon>
        <taxon>Phanerochaete</taxon>
    </lineage>
</organism>